<organism evidence="1 2">
    <name type="scientific">Chitinimonas arctica</name>
    <dbReference type="NCBI Taxonomy" id="2594795"/>
    <lineage>
        <taxon>Bacteria</taxon>
        <taxon>Pseudomonadati</taxon>
        <taxon>Pseudomonadota</taxon>
        <taxon>Betaproteobacteria</taxon>
        <taxon>Neisseriales</taxon>
        <taxon>Chitinibacteraceae</taxon>
        <taxon>Chitinimonas</taxon>
    </lineage>
</organism>
<dbReference type="GO" id="GO:0016811">
    <property type="term" value="F:hydrolase activity, acting on carbon-nitrogen (but not peptide) bonds, in linear amides"/>
    <property type="evidence" value="ECO:0007669"/>
    <property type="project" value="InterPro"/>
</dbReference>
<accession>A0A516SCN3</accession>
<evidence type="ECO:0000313" key="1">
    <source>
        <dbReference type="EMBL" id="QDQ25913.1"/>
    </source>
</evidence>
<dbReference type="GO" id="GO:0005829">
    <property type="term" value="C:cytosol"/>
    <property type="evidence" value="ECO:0007669"/>
    <property type="project" value="TreeGrafter"/>
</dbReference>
<name>A0A516SCN3_9NEIS</name>
<dbReference type="Gene3D" id="3.40.50.880">
    <property type="match status" value="1"/>
</dbReference>
<dbReference type="InterPro" id="IPR044668">
    <property type="entry name" value="PuuD-like"/>
</dbReference>
<keyword evidence="2" id="KW-1185">Reference proteome</keyword>
<dbReference type="OrthoDB" id="9813383at2"/>
<dbReference type="InterPro" id="IPR011697">
    <property type="entry name" value="Peptidase_C26"/>
</dbReference>
<dbReference type="SUPFAM" id="SSF52317">
    <property type="entry name" value="Class I glutamine amidotransferase-like"/>
    <property type="match status" value="1"/>
</dbReference>
<dbReference type="KEGG" id="cari:FNU76_05850"/>
<reference evidence="2" key="1">
    <citation type="submission" date="2019-07" db="EMBL/GenBank/DDBJ databases">
        <title>Chitinimonas sp. nov., isolated from Ny-Alesund, arctica soil.</title>
        <authorList>
            <person name="Xu Q."/>
            <person name="Peng F."/>
        </authorList>
    </citation>
    <scope>NUCLEOTIDE SEQUENCE [LARGE SCALE GENOMIC DNA]</scope>
    <source>
        <strain evidence="2">R3-44</strain>
    </source>
</reference>
<sequence>MSTGINCICLPGGEDIPPRLYGAEATEATQWSGDYRRSILEIALIDAAFNKGIPLMAVCRGFQMVNVLFGAQLNQHVPWQLGAQRFQFNTPAKHLLGSKLPNSFRSAVSHHQAVKQEPFATDHIEPTIIYNGMVKGAELKYPVAAPMVLTQFHPEYLNTQSTEKTYAGKLKANALNLVISTSNDEFFKLFGTASLTHFRRNKVNIELLTPLR</sequence>
<dbReference type="PROSITE" id="PS51273">
    <property type="entry name" value="GATASE_TYPE_1"/>
    <property type="match status" value="1"/>
</dbReference>
<dbReference type="PANTHER" id="PTHR43235">
    <property type="entry name" value="GLUTAMINE AMIDOTRANSFERASE PB2B2.05-RELATED"/>
    <property type="match status" value="1"/>
</dbReference>
<dbReference type="EMBL" id="CP041730">
    <property type="protein sequence ID" value="QDQ25913.1"/>
    <property type="molecule type" value="Genomic_DNA"/>
</dbReference>
<dbReference type="PANTHER" id="PTHR43235:SF1">
    <property type="entry name" value="GLUTAMINE AMIDOTRANSFERASE PB2B2.05-RELATED"/>
    <property type="match status" value="1"/>
</dbReference>
<dbReference type="Proteomes" id="UP000317550">
    <property type="component" value="Chromosome"/>
</dbReference>
<protein>
    <submittedName>
        <fullName evidence="1">Uncharacterized protein</fullName>
    </submittedName>
</protein>
<dbReference type="AlphaFoldDB" id="A0A516SCN3"/>
<proteinExistence type="predicted"/>
<dbReference type="InterPro" id="IPR029062">
    <property type="entry name" value="Class_I_gatase-like"/>
</dbReference>
<evidence type="ECO:0000313" key="2">
    <source>
        <dbReference type="Proteomes" id="UP000317550"/>
    </source>
</evidence>
<gene>
    <name evidence="1" type="ORF">FNU76_05850</name>
</gene>
<dbReference type="Pfam" id="PF07722">
    <property type="entry name" value="Peptidase_C26"/>
    <property type="match status" value="1"/>
</dbReference>